<dbReference type="Proteomes" id="UP000836841">
    <property type="component" value="Chromosome 1"/>
</dbReference>
<dbReference type="PANTHER" id="PTHR47212:SF11">
    <property type="entry name" value="PHOSPHATIDYLINOSITOL N-ACETYGLUCOSAMINLYTRANSFERASE SUBUNIT P-LIKE PROTEIN"/>
    <property type="match status" value="1"/>
</dbReference>
<proteinExistence type="predicted"/>
<name>A0AAU9RK15_THLAR</name>
<dbReference type="AlphaFoldDB" id="A0AAU9RK15"/>
<organism evidence="3 4">
    <name type="scientific">Thlaspi arvense</name>
    <name type="common">Field penny-cress</name>
    <dbReference type="NCBI Taxonomy" id="13288"/>
    <lineage>
        <taxon>Eukaryota</taxon>
        <taxon>Viridiplantae</taxon>
        <taxon>Streptophyta</taxon>
        <taxon>Embryophyta</taxon>
        <taxon>Tracheophyta</taxon>
        <taxon>Spermatophyta</taxon>
        <taxon>Magnoliopsida</taxon>
        <taxon>eudicotyledons</taxon>
        <taxon>Gunneridae</taxon>
        <taxon>Pentapetalae</taxon>
        <taxon>rosids</taxon>
        <taxon>malvids</taxon>
        <taxon>Brassicales</taxon>
        <taxon>Brassicaceae</taxon>
        <taxon>Thlaspideae</taxon>
        <taxon>Thlaspi</taxon>
    </lineage>
</organism>
<evidence type="ECO:0000313" key="3">
    <source>
        <dbReference type="EMBL" id="CAH2039318.1"/>
    </source>
</evidence>
<gene>
    <name evidence="3" type="ORF">TAV2_LOCUS420</name>
</gene>
<dbReference type="Pfam" id="PF14309">
    <property type="entry name" value="DUF4378"/>
    <property type="match status" value="1"/>
</dbReference>
<evidence type="ECO:0000313" key="4">
    <source>
        <dbReference type="Proteomes" id="UP000836841"/>
    </source>
</evidence>
<keyword evidence="4" id="KW-1185">Reference proteome</keyword>
<feature type="domain" description="DUF4378" evidence="2">
    <location>
        <begin position="277"/>
        <end position="422"/>
    </location>
</feature>
<dbReference type="InterPro" id="IPR025486">
    <property type="entry name" value="DUF4378"/>
</dbReference>
<sequence>MSIEKLDSKTREVDQSGWKSGFLGTKKRSPRKSSEDSLLMRRNKAKNLHMFLSEIMRKLKHSFKMEKPQHDKRLSGKEKRLQRSASPTKDRFFLERITSISQKRSHHDEEEHLSEMLNNGDSDQTRTVSLSEFSSPFTSPGRSPTVLSRSASEDFNKSETFADDTISIKEIETAPSPGEGGSPSISKRNRIVDFEISQFEAYDGDEEGGASHEESLHSVASPSHNMYTTEECNLAVEPLFFEYEISPETGEAKRQPLCNQIQENNHHIPMDEVERVFKYVREVLEAIDSSWEEMYLKTEFSDQILNPALISNIPFYPSQLCVDHELLFDCINVLLFEFCSFPQWVSVLQPRRTQVFSFSAESIVQEFQKEVCCRLFPLQFSHSTDHIIRQDMSIPRNWLDIRCDLECIGFETSELILDELLEQLMLDF</sequence>
<protein>
    <recommendedName>
        <fullName evidence="2">DUF4378 domain-containing protein</fullName>
    </recommendedName>
</protein>
<reference evidence="3 4" key="1">
    <citation type="submission" date="2022-03" db="EMBL/GenBank/DDBJ databases">
        <authorList>
            <person name="Nunn A."/>
            <person name="Chopra R."/>
            <person name="Nunn A."/>
            <person name="Contreras Garrido A."/>
        </authorList>
    </citation>
    <scope>NUCLEOTIDE SEQUENCE [LARGE SCALE GENOMIC DNA]</scope>
</reference>
<evidence type="ECO:0000256" key="1">
    <source>
        <dbReference type="SAM" id="MobiDB-lite"/>
    </source>
</evidence>
<dbReference type="EMBL" id="OU466857">
    <property type="protein sequence ID" value="CAH2039318.1"/>
    <property type="molecule type" value="Genomic_DNA"/>
</dbReference>
<feature type="compositionally biased region" description="Basic and acidic residues" evidence="1">
    <location>
        <begin position="63"/>
        <end position="81"/>
    </location>
</feature>
<accession>A0AAU9RK15</accession>
<dbReference type="InterPro" id="IPR018247">
    <property type="entry name" value="EF_Hand_1_Ca_BS"/>
</dbReference>
<feature type="compositionally biased region" description="Basic and acidic residues" evidence="1">
    <location>
        <begin position="1"/>
        <end position="14"/>
    </location>
</feature>
<evidence type="ECO:0000259" key="2">
    <source>
        <dbReference type="Pfam" id="PF14309"/>
    </source>
</evidence>
<feature type="compositionally biased region" description="Polar residues" evidence="1">
    <location>
        <begin position="116"/>
        <end position="150"/>
    </location>
</feature>
<dbReference type="PROSITE" id="PS00018">
    <property type="entry name" value="EF_HAND_1"/>
    <property type="match status" value="1"/>
</dbReference>
<feature type="region of interest" description="Disordered" evidence="1">
    <location>
        <begin position="1"/>
        <end position="39"/>
    </location>
</feature>
<feature type="region of interest" description="Disordered" evidence="1">
    <location>
        <begin position="204"/>
        <end position="223"/>
    </location>
</feature>
<feature type="non-terminal residue" evidence="3">
    <location>
        <position position="428"/>
    </location>
</feature>
<feature type="region of interest" description="Disordered" evidence="1">
    <location>
        <begin position="62"/>
        <end position="89"/>
    </location>
</feature>
<feature type="region of interest" description="Disordered" evidence="1">
    <location>
        <begin position="101"/>
        <end position="157"/>
    </location>
</feature>
<dbReference type="PANTHER" id="PTHR47212">
    <property type="entry name" value="ADHESIN-LIKE PROTEIN, PUTATIVE (DUF3741)-RELATED"/>
    <property type="match status" value="1"/>
</dbReference>